<reference evidence="1" key="1">
    <citation type="submission" date="2022-10" db="EMBL/GenBank/DDBJ databases">
        <authorList>
            <person name="Chen Y."/>
            <person name="Dougan E. K."/>
            <person name="Chan C."/>
            <person name="Rhodes N."/>
            <person name="Thang M."/>
        </authorList>
    </citation>
    <scope>NUCLEOTIDE SEQUENCE</scope>
</reference>
<dbReference type="AlphaFoldDB" id="A0A9P1G866"/>
<accession>A0A9P1G866</accession>
<evidence type="ECO:0000313" key="3">
    <source>
        <dbReference type="EMBL" id="CAL4790578.1"/>
    </source>
</evidence>
<dbReference type="Proteomes" id="UP001152797">
    <property type="component" value="Unassembled WGS sequence"/>
</dbReference>
<sequence length="241" mass="27466">MPEHGVNDEALAIPEHFLRKGNCLQHDLQFIKVIPILSLAQVLAARKLLYALMSYKDDKVQTEALQRILRMPIHNIMIALYPRVYPLPGNTPEGVDLPRHCLALEEQVSRGPAPAYLITNGLGMWYHQSGDQPDLREAAGELAERIREVLQPVSDWIPLHDLPKLSVLKTEDSRRRSCRRPRPVAGLDTEVEHQARWSPNRLNISPGQRRCYCHPFLLKTRVSDPKFLGSHKNQTFRLAAS</sequence>
<evidence type="ECO:0000313" key="1">
    <source>
        <dbReference type="EMBL" id="CAI4003266.1"/>
    </source>
</evidence>
<dbReference type="OrthoDB" id="49016at2759"/>
<reference evidence="2" key="2">
    <citation type="submission" date="2024-04" db="EMBL/GenBank/DDBJ databases">
        <authorList>
            <person name="Chen Y."/>
            <person name="Shah S."/>
            <person name="Dougan E. K."/>
            <person name="Thang M."/>
            <person name="Chan C."/>
        </authorList>
    </citation>
    <scope>NUCLEOTIDE SEQUENCE [LARGE SCALE GENOMIC DNA]</scope>
</reference>
<evidence type="ECO:0000313" key="4">
    <source>
        <dbReference type="Proteomes" id="UP001152797"/>
    </source>
</evidence>
<comment type="caution">
    <text evidence="1">The sequence shown here is derived from an EMBL/GenBank/DDBJ whole genome shotgun (WGS) entry which is preliminary data.</text>
</comment>
<evidence type="ECO:0000313" key="2">
    <source>
        <dbReference type="EMBL" id="CAL1156641.1"/>
    </source>
</evidence>
<gene>
    <name evidence="1" type="ORF">C1SCF055_LOCUS29149</name>
</gene>
<name>A0A9P1G866_9DINO</name>
<dbReference type="EMBL" id="CAMXCT030003235">
    <property type="protein sequence ID" value="CAL4790578.1"/>
    <property type="molecule type" value="Genomic_DNA"/>
</dbReference>
<proteinExistence type="predicted"/>
<dbReference type="EMBL" id="CAMXCT020003235">
    <property type="protein sequence ID" value="CAL1156641.1"/>
    <property type="molecule type" value="Genomic_DNA"/>
</dbReference>
<dbReference type="EMBL" id="CAMXCT010003235">
    <property type="protein sequence ID" value="CAI4003266.1"/>
    <property type="molecule type" value="Genomic_DNA"/>
</dbReference>
<keyword evidence="4" id="KW-1185">Reference proteome</keyword>
<protein>
    <submittedName>
        <fullName evidence="3">GATA-type domain-containing protein</fullName>
    </submittedName>
</protein>
<organism evidence="1">
    <name type="scientific">Cladocopium goreaui</name>
    <dbReference type="NCBI Taxonomy" id="2562237"/>
    <lineage>
        <taxon>Eukaryota</taxon>
        <taxon>Sar</taxon>
        <taxon>Alveolata</taxon>
        <taxon>Dinophyceae</taxon>
        <taxon>Suessiales</taxon>
        <taxon>Symbiodiniaceae</taxon>
        <taxon>Cladocopium</taxon>
    </lineage>
</organism>